<evidence type="ECO:0000313" key="12">
    <source>
        <dbReference type="EMBL" id="MDE48658.1"/>
    </source>
</evidence>
<dbReference type="EMBL" id="GGYP01003887">
    <property type="protein sequence ID" value="MDE48658.1"/>
    <property type="molecule type" value="Transcribed_RNA"/>
</dbReference>
<dbReference type="EMBL" id="GGYP01007485">
    <property type="protein sequence ID" value="MDE52256.1"/>
    <property type="molecule type" value="Transcribed_RNA"/>
</dbReference>
<evidence type="ECO:0000256" key="6">
    <source>
        <dbReference type="ARBA" id="ARBA00022853"/>
    </source>
</evidence>
<feature type="compositionally biased region" description="Low complexity" evidence="10">
    <location>
        <begin position="291"/>
        <end position="302"/>
    </location>
</feature>
<dbReference type="InterPro" id="IPR019775">
    <property type="entry name" value="WD40_repeat_CS"/>
</dbReference>
<evidence type="ECO:0000256" key="10">
    <source>
        <dbReference type="SAM" id="MobiDB-lite"/>
    </source>
</evidence>
<feature type="region of interest" description="Disordered" evidence="10">
    <location>
        <begin position="264"/>
        <end position="302"/>
    </location>
</feature>
<dbReference type="InterPro" id="IPR001680">
    <property type="entry name" value="WD40_rpt"/>
</dbReference>
<evidence type="ECO:0000256" key="8">
    <source>
        <dbReference type="ARBA" id="ARBA00023242"/>
    </source>
</evidence>
<keyword evidence="3 9" id="KW-0853">WD repeat</keyword>
<keyword evidence="4" id="KW-0677">Repeat</keyword>
<dbReference type="InterPro" id="IPR015943">
    <property type="entry name" value="WD40/YVTN_repeat-like_dom_sf"/>
</dbReference>
<dbReference type="SUPFAM" id="SSF50978">
    <property type="entry name" value="WD40 repeat-like"/>
    <property type="match status" value="1"/>
</dbReference>
<evidence type="ECO:0000256" key="5">
    <source>
        <dbReference type="ARBA" id="ARBA00022763"/>
    </source>
</evidence>
<reference evidence="13" key="1">
    <citation type="submission" date="2018-10" db="EMBL/GenBank/DDBJ databases">
        <title>Transcriptome assembly of Aceria tosichella (Wheat curl mite) Type 2.</title>
        <authorList>
            <person name="Scully E.D."/>
            <person name="Geib S.M."/>
            <person name="Palmer N.A."/>
            <person name="Gupta A.K."/>
            <person name="Sarath G."/>
            <person name="Tatineni S."/>
        </authorList>
    </citation>
    <scope>NUCLEOTIDE SEQUENCE</scope>
    <source>
        <strain evidence="13">LincolnNE</strain>
    </source>
</reference>
<dbReference type="Pfam" id="PF24105">
    <property type="entry name" value="Beta-prop_CAF1B_HIR1"/>
    <property type="match status" value="2"/>
</dbReference>
<dbReference type="PROSITE" id="PS50294">
    <property type="entry name" value="WD_REPEATS_REGION"/>
    <property type="match status" value="2"/>
</dbReference>
<evidence type="ECO:0000256" key="9">
    <source>
        <dbReference type="PROSITE-ProRule" id="PRU00221"/>
    </source>
</evidence>
<dbReference type="Gene3D" id="2.130.10.10">
    <property type="entry name" value="YVTN repeat-like/Quinoprotein amine dehydrogenase"/>
    <property type="match status" value="2"/>
</dbReference>
<feature type="repeat" description="WD" evidence="9">
    <location>
        <begin position="59"/>
        <end position="90"/>
    </location>
</feature>
<dbReference type="GO" id="GO:0006335">
    <property type="term" value="P:DNA replication-dependent chromatin assembly"/>
    <property type="evidence" value="ECO:0007669"/>
    <property type="project" value="InterPro"/>
</dbReference>
<evidence type="ECO:0000256" key="7">
    <source>
        <dbReference type="ARBA" id="ARBA00023204"/>
    </source>
</evidence>
<evidence type="ECO:0000256" key="3">
    <source>
        <dbReference type="ARBA" id="ARBA00022574"/>
    </source>
</evidence>
<dbReference type="PANTHER" id="PTHR15271">
    <property type="entry name" value="CHROMATIN ASSEMBLY FACTOR 1 SUBUNIT B"/>
    <property type="match status" value="1"/>
</dbReference>
<sequence length="463" mass="53057">MRVHTPEISWHNRLPTLALDVAPQKENGNYRVATGGNDCRVYIWTINPKTLDIRIRAGLRRHQKSVGTVRFSPQQLLASGDDDGYIYLWKQKVDENQQHHQVHFQQPQQHMPTADSFLNDDDFEDLETWQHHKVLRGHIEDVCDLTWSGDGKYLLSGSVDNSAILWDTNKGIKIWCSDLIKGYVQGVAIDPHFEFMAVLSTDRTLRVYNFEGRKLLSATRRANIKNKYKVFFSDDTVQTFCRRFEFSPDGQFLIAPTSRLAELEKSNPKSSNNESATGQADNGGTEQQQITSSATKPSAPSKPTNVFLVFKRKVFNKPFLYYPVGREVALCVRFSPIVYKLRNVNQNFWGIPYRIVFAVATTRSVLIYDSQQSTPIAYVSQIHLARLTDLSWSQDGRMLMVSSYDGYTSSILFDKEEIGEIYTESLWKPVEEVEPPPKPEPKLPTPKKAPEPMTIRKYLIKRS</sequence>
<dbReference type="GO" id="GO:0006334">
    <property type="term" value="P:nucleosome assembly"/>
    <property type="evidence" value="ECO:0007669"/>
    <property type="project" value="TreeGrafter"/>
</dbReference>
<accession>A0A6G1SP02</accession>
<organism evidence="13">
    <name type="scientific">Aceria tosichella</name>
    <name type="common">wheat curl mite</name>
    <dbReference type="NCBI Taxonomy" id="561515"/>
    <lineage>
        <taxon>Eukaryota</taxon>
        <taxon>Metazoa</taxon>
        <taxon>Ecdysozoa</taxon>
        <taxon>Arthropoda</taxon>
        <taxon>Chelicerata</taxon>
        <taxon>Arachnida</taxon>
        <taxon>Acari</taxon>
        <taxon>Acariformes</taxon>
        <taxon>Trombidiformes</taxon>
        <taxon>Prostigmata</taxon>
        <taxon>Eupodina</taxon>
        <taxon>Eriophyoidea</taxon>
        <taxon>Eriophyidae</taxon>
        <taxon>Eriophyinae</taxon>
        <taxon>Aceriini</taxon>
        <taxon>Aceria</taxon>
    </lineage>
</organism>
<evidence type="ECO:0000313" key="13">
    <source>
        <dbReference type="EMBL" id="MDE52256.1"/>
    </source>
</evidence>
<dbReference type="GO" id="GO:0005634">
    <property type="term" value="C:nucleus"/>
    <property type="evidence" value="ECO:0007669"/>
    <property type="project" value="UniProtKB-SubCell"/>
</dbReference>
<proteinExistence type="inferred from homology"/>
<evidence type="ECO:0000256" key="4">
    <source>
        <dbReference type="ARBA" id="ARBA00022737"/>
    </source>
</evidence>
<comment type="similarity">
    <text evidence="2">Belongs to the WD repeat HIR1 family.</text>
</comment>
<feature type="region of interest" description="Disordered" evidence="10">
    <location>
        <begin position="431"/>
        <end position="452"/>
    </location>
</feature>
<evidence type="ECO:0000259" key="11">
    <source>
        <dbReference type="Pfam" id="PF24105"/>
    </source>
</evidence>
<dbReference type="InterPro" id="IPR055410">
    <property type="entry name" value="Beta-prop_CAF1B_HIR1"/>
</dbReference>
<dbReference type="PROSITE" id="PS50082">
    <property type="entry name" value="WD_REPEATS_2"/>
    <property type="match status" value="2"/>
</dbReference>
<dbReference type="InterPro" id="IPR045145">
    <property type="entry name" value="PTHR15271"/>
</dbReference>
<feature type="domain" description="CAF1B/HIR1 beta-propeller" evidence="11">
    <location>
        <begin position="1"/>
        <end position="266"/>
    </location>
</feature>
<comment type="subcellular location">
    <subcellularLocation>
        <location evidence="1">Nucleus</location>
    </subcellularLocation>
</comment>
<dbReference type="InterPro" id="IPR036322">
    <property type="entry name" value="WD40_repeat_dom_sf"/>
</dbReference>
<keyword evidence="7" id="KW-0234">DNA repair</keyword>
<dbReference type="PANTHER" id="PTHR15271:SF4">
    <property type="entry name" value="CHROMATIN ASSEMBLY FACTOR 1 SUBUNIT B"/>
    <property type="match status" value="1"/>
</dbReference>
<keyword evidence="8" id="KW-0539">Nucleus</keyword>
<dbReference type="SMART" id="SM00320">
    <property type="entry name" value="WD40"/>
    <property type="match status" value="5"/>
</dbReference>
<keyword evidence="6" id="KW-0156">Chromatin regulator</keyword>
<name>A0A6G1SP02_9ACAR</name>
<protein>
    <submittedName>
        <fullName evidence="13">Chromatin assembly factor 1 subunit B</fullName>
    </submittedName>
</protein>
<evidence type="ECO:0000256" key="2">
    <source>
        <dbReference type="ARBA" id="ARBA00007306"/>
    </source>
</evidence>
<feature type="compositionally biased region" description="Basic and acidic residues" evidence="10">
    <location>
        <begin position="431"/>
        <end position="441"/>
    </location>
</feature>
<keyword evidence="5" id="KW-0227">DNA damage</keyword>
<dbReference type="GO" id="GO:0033186">
    <property type="term" value="C:CAF-1 complex"/>
    <property type="evidence" value="ECO:0007669"/>
    <property type="project" value="TreeGrafter"/>
</dbReference>
<feature type="domain" description="CAF1B/HIR1 beta-propeller" evidence="11">
    <location>
        <begin position="298"/>
        <end position="418"/>
    </location>
</feature>
<feature type="compositionally biased region" description="Polar residues" evidence="10">
    <location>
        <begin position="276"/>
        <end position="290"/>
    </location>
</feature>
<dbReference type="PROSITE" id="PS00678">
    <property type="entry name" value="WD_REPEATS_1"/>
    <property type="match status" value="1"/>
</dbReference>
<evidence type="ECO:0000256" key="1">
    <source>
        <dbReference type="ARBA" id="ARBA00004123"/>
    </source>
</evidence>
<gene>
    <name evidence="13" type="primary">CHAF1B_0</name>
    <name evidence="12" type="synonym">CHAF1B_1</name>
    <name evidence="12" type="ORF">g.10682</name>
    <name evidence="13" type="ORF">g.10683</name>
</gene>
<dbReference type="GO" id="GO:0006281">
    <property type="term" value="P:DNA repair"/>
    <property type="evidence" value="ECO:0007669"/>
    <property type="project" value="UniProtKB-KW"/>
</dbReference>
<dbReference type="AlphaFoldDB" id="A0A6G1SP02"/>
<feature type="repeat" description="WD" evidence="9">
    <location>
        <begin position="135"/>
        <end position="171"/>
    </location>
</feature>